<dbReference type="RefSeq" id="WP_119512340.1">
    <property type="nucleotide sequence ID" value="NZ_QXFK01000014.1"/>
</dbReference>
<feature type="transmembrane region" description="Helical" evidence="2">
    <location>
        <begin position="33"/>
        <end position="51"/>
    </location>
</feature>
<evidence type="ECO:0000313" key="3">
    <source>
        <dbReference type="EMBL" id="RIV79508.1"/>
    </source>
</evidence>
<evidence type="ECO:0000313" key="4">
    <source>
        <dbReference type="Proteomes" id="UP000285092"/>
    </source>
</evidence>
<protein>
    <submittedName>
        <fullName evidence="3">Uncharacterized protein</fullName>
    </submittedName>
</protein>
<feature type="compositionally biased region" description="Basic and acidic residues" evidence="1">
    <location>
        <begin position="1"/>
        <end position="18"/>
    </location>
</feature>
<keyword evidence="2" id="KW-1133">Transmembrane helix</keyword>
<evidence type="ECO:0000256" key="1">
    <source>
        <dbReference type="SAM" id="MobiDB-lite"/>
    </source>
</evidence>
<dbReference type="Proteomes" id="UP000285092">
    <property type="component" value="Unassembled WGS sequence"/>
</dbReference>
<gene>
    <name evidence="3" type="ORF">D2V04_05885</name>
</gene>
<dbReference type="AlphaFoldDB" id="A0A418NJK0"/>
<dbReference type="EMBL" id="QXFK01000014">
    <property type="protein sequence ID" value="RIV79508.1"/>
    <property type="molecule type" value="Genomic_DNA"/>
</dbReference>
<organism evidence="3 4">
    <name type="scientific">Pelagerythrobacter aerophilus</name>
    <dbReference type="NCBI Taxonomy" id="2306995"/>
    <lineage>
        <taxon>Bacteria</taxon>
        <taxon>Pseudomonadati</taxon>
        <taxon>Pseudomonadota</taxon>
        <taxon>Alphaproteobacteria</taxon>
        <taxon>Sphingomonadales</taxon>
        <taxon>Erythrobacteraceae</taxon>
        <taxon>Pelagerythrobacter</taxon>
    </lineage>
</organism>
<sequence>MVEERTTEVETPRGDTHTHTTVVTDEPRRGSSGWIIALVLIVALIVGIYLFSQTGGAEIAKDNAVAEAAGEVGDAAQQAGDAVDRAADEVTDGN</sequence>
<comment type="caution">
    <text evidence="3">The sequence shown here is derived from an EMBL/GenBank/DDBJ whole genome shotgun (WGS) entry which is preliminary data.</text>
</comment>
<feature type="region of interest" description="Disordered" evidence="1">
    <location>
        <begin position="74"/>
        <end position="94"/>
    </location>
</feature>
<evidence type="ECO:0000256" key="2">
    <source>
        <dbReference type="SAM" id="Phobius"/>
    </source>
</evidence>
<keyword evidence="2" id="KW-0472">Membrane</keyword>
<reference evidence="3 4" key="1">
    <citation type="submission" date="2018-08" db="EMBL/GenBank/DDBJ databases">
        <title>Altererythrobacter sp.Ery1 and Ery12, the genome sequencing of novel strains in genus Alterythrobacter.</title>
        <authorList>
            <person name="Cheng H."/>
            <person name="Wu Y.-H."/>
            <person name="Fang C."/>
            <person name="Xu X.-W."/>
        </authorList>
    </citation>
    <scope>NUCLEOTIDE SEQUENCE [LARGE SCALE GENOMIC DNA]</scope>
    <source>
        <strain evidence="3 4">Ery1</strain>
    </source>
</reference>
<feature type="region of interest" description="Disordered" evidence="1">
    <location>
        <begin position="1"/>
        <end position="26"/>
    </location>
</feature>
<accession>A0A418NJK0</accession>
<keyword evidence="4" id="KW-1185">Reference proteome</keyword>
<keyword evidence="2" id="KW-0812">Transmembrane</keyword>
<name>A0A418NJK0_9SPHN</name>
<proteinExistence type="predicted"/>